<comment type="caution">
    <text evidence="1">The sequence shown here is derived from an EMBL/GenBank/DDBJ whole genome shotgun (WGS) entry which is preliminary data.</text>
</comment>
<sequence length="471" mass="50047">MPTKKNSAHFDDALIGIEIERLTVRDKDVAHEAQRWTAGERGPVIDDPDVLAAADLTTFVTEAIKIGAHALSAAGQAQDAKALQQMLKDVGEKAAESTTKAVETTERATQTAAEAMAKAANDAKKAITEADAASRKEFTTSVDNAKKSLNAELRRIFGGTNPELIDKLQPVLDKFGADLDAKVKVGTGDLLAKAAKQFDPSDPTSPMAKHAKALDAQQEKLTKLIADNHSDLAKKVDEVVVALKIQEARNSVTTRTTRKGAAFEDVLGGLLQDIAAGLGDEYTDTRNTTGVIARCQKGDGVLTVGGGTAQVVIEVTDSIKERQWAPYLDLAERNREANASLGIVPMLEQNGGQSIRVLGPRRVVMAFKPEADDPALLRTVVMLLRASALAASSRRGADEIATAEEKITEAIKQLEKIDGVKKLASSIQKNATKIENDCTGINAGIQRLLTDALAALTEVPADQPHESGAVA</sequence>
<dbReference type="AlphaFoldDB" id="A0A4R5WLG8"/>
<evidence type="ECO:0000313" key="2">
    <source>
        <dbReference type="Proteomes" id="UP000294929"/>
    </source>
</evidence>
<protein>
    <submittedName>
        <fullName evidence="1">Fis family transcriptional regulator</fullName>
    </submittedName>
</protein>
<accession>A0A4R5WLG8</accession>
<proteinExistence type="predicted"/>
<dbReference type="Proteomes" id="UP000294929">
    <property type="component" value="Unassembled WGS sequence"/>
</dbReference>
<organism evidence="1 2">
    <name type="scientific">Mycolicibacterium mucogenicum</name>
    <name type="common">Mycobacterium mucogenicum</name>
    <dbReference type="NCBI Taxonomy" id="56689"/>
    <lineage>
        <taxon>Bacteria</taxon>
        <taxon>Bacillati</taxon>
        <taxon>Actinomycetota</taxon>
        <taxon>Actinomycetes</taxon>
        <taxon>Mycobacteriales</taxon>
        <taxon>Mycobacteriaceae</taxon>
        <taxon>Mycolicibacterium</taxon>
    </lineage>
</organism>
<reference evidence="1 2" key="1">
    <citation type="submission" date="2019-01" db="EMBL/GenBank/DDBJ databases">
        <title>High-quality-draft genome sequences of five non-tuberculosis mycobacteriaceae isolated from a nosocomial environment.</title>
        <authorList>
            <person name="Tiago I."/>
            <person name="Alarico S."/>
            <person name="Pereira S.G."/>
            <person name="Coelho C."/>
            <person name="Maranha A."/>
            <person name="Empadinhas N."/>
        </authorList>
    </citation>
    <scope>NUCLEOTIDE SEQUENCE [LARGE SCALE GENOMIC DNA]</scope>
    <source>
        <strain evidence="1 2">24AIII</strain>
    </source>
</reference>
<name>A0A4R5WLG8_MYCMU</name>
<dbReference type="RefSeq" id="WP_133426050.1">
    <property type="nucleotide sequence ID" value="NZ_SDLO01000004.1"/>
</dbReference>
<evidence type="ECO:0000313" key="1">
    <source>
        <dbReference type="EMBL" id="TDK91936.1"/>
    </source>
</evidence>
<gene>
    <name evidence="1" type="ORF">EUA03_06845</name>
</gene>
<dbReference type="EMBL" id="SDLO01000004">
    <property type="protein sequence ID" value="TDK91936.1"/>
    <property type="molecule type" value="Genomic_DNA"/>
</dbReference>